<dbReference type="InterPro" id="IPR049362">
    <property type="entry name" value="TTI1_rpt"/>
</dbReference>
<evidence type="ECO:0000259" key="3">
    <source>
        <dbReference type="Pfam" id="PF24181"/>
    </source>
</evidence>
<accession>A0AAE0IZD7</accession>
<feature type="domain" description="TTI1 C-terminal TPR" evidence="3">
    <location>
        <begin position="809"/>
        <end position="942"/>
    </location>
</feature>
<dbReference type="FunFam" id="1.25.10.10:FF:001401">
    <property type="entry name" value="Uncharacterized protein"/>
    <property type="match status" value="1"/>
</dbReference>
<sequence>MSSTQPSNPRAAFLQKLKPVCVPLSKLAIRSTDKAASAKEVLGLLDTLVGIWTAQASSDASVLDDKLADYVFFPITYLLRSQDQYPVRVIEATIRLLGPLVQYGWKATMPQKLAQQLLFFLSFAIGGIPDQPKKREVPEETIIEGYRAIAAIITATGPSTLISSSSTEGQTISALSHSISVVLDGISASFTLLIQLEALQCLRAVFTSISDNAILAKFLPGTVSALTKPLSSPLQQKTQARVLVSCLEVLNLVLVRVLADIKMRAIINKTDNATKPEAGPQVEMDDTKLRVELTPAWLKATAAQIKIALSSVLKLRTHESENVQSALDRLCVSLLDECHLSLADCESVLVESAMMLEDEERQSSTIQTSLRDLANIYPKLGDSIKSTLYNWITGLPRLMQSGEERVKQLAIRNILRGTKLAAALNMDSSTLNDSLGNSLRDSIVELIKNSKPSKITVNIGAIGDISGNTDLVGLHMAIEPYRPVILDSEGQKTTREEISTLITNVGSSTQQAELAAAMLGYLRDSDGVDQIASYWLAFELLKSTFAQSSDLDELFDLSSLEESKSQQQAFQELYDFSASVLSSHSDSLDNDWRLEAIALEVTAFAASRLKADFRPELIDVLYPVTTFLGSQIPQLRGHAITTLNKLASACGYESVSALIVDNADYMVNSISLRLNTFDISPASTKVLTMMIRLTGPKLIPFLDDVVAATFAALDNYHGYPVFVESLFSVLSEVVTQGVKSDMLLLEDSSVPKAVDHKKRKPGSLGIKGILATLEQRAERAERSANEAKQDVTQSHPTKPWGPEKGNEAKSLLDNLLNPGDDDDDDDDKGVEEKQTEEEQAVDKLDLPKTPTYSLLSRVLTLTQHYLTSPTPTLRKLLLDLVSTVSPALAPDENAFLPLVNTIWPVAITRLHDPEPFVAMAACRALAALSAAAGDFLSSRFKTEWGNGLGKWFAKARAEAWKARRGGGGGGGGTTPVRGSGTTGFGRNGASAASRMLGLRPGASGDSASSAGILIPSRVAAQTGEGTLTQTSLSLSPASPPSSSSSSLGALGRFTQAAQVWEAAVGLLCAIVTYVRVDDDMFDEILDLVSDVLAENDAIREALEAVNADAVWLALYGQGRVEWMAAPVVEGVVFARMEVGAA</sequence>
<dbReference type="SUPFAM" id="SSF48371">
    <property type="entry name" value="ARM repeat"/>
    <property type="match status" value="1"/>
</dbReference>
<feature type="region of interest" description="Disordered" evidence="1">
    <location>
        <begin position="962"/>
        <end position="984"/>
    </location>
</feature>
<reference evidence="4" key="1">
    <citation type="journal article" date="2023" name="Mol. Phylogenet. Evol.">
        <title>Genome-scale phylogeny and comparative genomics of the fungal order Sordariales.</title>
        <authorList>
            <person name="Hensen N."/>
            <person name="Bonometti L."/>
            <person name="Westerberg I."/>
            <person name="Brannstrom I.O."/>
            <person name="Guillou S."/>
            <person name="Cros-Aarteil S."/>
            <person name="Calhoun S."/>
            <person name="Haridas S."/>
            <person name="Kuo A."/>
            <person name="Mondo S."/>
            <person name="Pangilinan J."/>
            <person name="Riley R."/>
            <person name="LaButti K."/>
            <person name="Andreopoulos B."/>
            <person name="Lipzen A."/>
            <person name="Chen C."/>
            <person name="Yan M."/>
            <person name="Daum C."/>
            <person name="Ng V."/>
            <person name="Clum A."/>
            <person name="Steindorff A."/>
            <person name="Ohm R.A."/>
            <person name="Martin F."/>
            <person name="Silar P."/>
            <person name="Natvig D.O."/>
            <person name="Lalanne C."/>
            <person name="Gautier V."/>
            <person name="Ament-Velasquez S.L."/>
            <person name="Kruys A."/>
            <person name="Hutchinson M.I."/>
            <person name="Powell A.J."/>
            <person name="Barry K."/>
            <person name="Miller A.N."/>
            <person name="Grigoriev I.V."/>
            <person name="Debuchy R."/>
            <person name="Gladieux P."/>
            <person name="Hiltunen Thoren M."/>
            <person name="Johannesson H."/>
        </authorList>
    </citation>
    <scope>NUCLEOTIDE SEQUENCE</scope>
    <source>
        <strain evidence="4">SMH4131-1</strain>
    </source>
</reference>
<comment type="caution">
    <text evidence="4">The sequence shown here is derived from an EMBL/GenBank/DDBJ whole genome shotgun (WGS) entry which is preliminary data.</text>
</comment>
<feature type="domain" description="TTI1 N-terminal TPR" evidence="2">
    <location>
        <begin position="15"/>
        <end position="357"/>
    </location>
</feature>
<gene>
    <name evidence="4" type="ORF">B0T19DRAFT_134553</name>
</gene>
<dbReference type="GO" id="GO:0005737">
    <property type="term" value="C:cytoplasm"/>
    <property type="evidence" value="ECO:0007669"/>
    <property type="project" value="TreeGrafter"/>
</dbReference>
<dbReference type="Pfam" id="PF24181">
    <property type="entry name" value="TPR_TTI1_C"/>
    <property type="match status" value="1"/>
</dbReference>
<dbReference type="Proteomes" id="UP001286456">
    <property type="component" value="Unassembled WGS sequence"/>
</dbReference>
<protein>
    <submittedName>
        <fullName evidence="4">Armadillo-type protein</fullName>
    </submittedName>
</protein>
<evidence type="ECO:0000313" key="4">
    <source>
        <dbReference type="EMBL" id="KAK3333715.1"/>
    </source>
</evidence>
<evidence type="ECO:0000259" key="2">
    <source>
        <dbReference type="Pfam" id="PF24173"/>
    </source>
</evidence>
<dbReference type="InterPro" id="IPR052587">
    <property type="entry name" value="TELO2-interacting_protein_1"/>
</dbReference>
<feature type="compositionally biased region" description="Basic and acidic residues" evidence="1">
    <location>
        <begin position="777"/>
        <end position="789"/>
    </location>
</feature>
<dbReference type="PIRSF" id="PIRSF005250">
    <property type="entry name" value="UCP005250"/>
    <property type="match status" value="1"/>
</dbReference>
<dbReference type="Pfam" id="PF21547">
    <property type="entry name" value="TTI1"/>
    <property type="match status" value="1"/>
</dbReference>
<dbReference type="InterPro" id="IPR057567">
    <property type="entry name" value="TPR_TTI1_C"/>
</dbReference>
<dbReference type="Gene3D" id="1.25.10.10">
    <property type="entry name" value="Leucine-rich Repeat Variant"/>
    <property type="match status" value="2"/>
</dbReference>
<feature type="compositionally biased region" description="Acidic residues" evidence="1">
    <location>
        <begin position="819"/>
        <end position="839"/>
    </location>
</feature>
<dbReference type="EMBL" id="JAUEPO010000002">
    <property type="protein sequence ID" value="KAK3333715.1"/>
    <property type="molecule type" value="Genomic_DNA"/>
</dbReference>
<evidence type="ECO:0000313" key="5">
    <source>
        <dbReference type="Proteomes" id="UP001286456"/>
    </source>
</evidence>
<dbReference type="InterPro" id="IPR016441">
    <property type="entry name" value="Tti1"/>
</dbReference>
<reference evidence="4" key="2">
    <citation type="submission" date="2023-06" db="EMBL/GenBank/DDBJ databases">
        <authorList>
            <consortium name="Lawrence Berkeley National Laboratory"/>
            <person name="Haridas S."/>
            <person name="Hensen N."/>
            <person name="Bonometti L."/>
            <person name="Westerberg I."/>
            <person name="Brannstrom I.O."/>
            <person name="Guillou S."/>
            <person name="Cros-Aarteil S."/>
            <person name="Calhoun S."/>
            <person name="Kuo A."/>
            <person name="Mondo S."/>
            <person name="Pangilinan J."/>
            <person name="Riley R."/>
            <person name="Labutti K."/>
            <person name="Andreopoulos B."/>
            <person name="Lipzen A."/>
            <person name="Chen C."/>
            <person name="Yanf M."/>
            <person name="Daum C."/>
            <person name="Ng V."/>
            <person name="Clum A."/>
            <person name="Steindorff A."/>
            <person name="Ohm R."/>
            <person name="Martin F."/>
            <person name="Silar P."/>
            <person name="Natvig D."/>
            <person name="Lalanne C."/>
            <person name="Gautier V."/>
            <person name="Ament-Velasquez S.L."/>
            <person name="Kruys A."/>
            <person name="Hutchinson M.I."/>
            <person name="Powell A.J."/>
            <person name="Barry K."/>
            <person name="Miller A.N."/>
            <person name="Grigoriev I.V."/>
            <person name="Debuchy R."/>
            <person name="Gladieux P."/>
            <person name="Thoren M.H."/>
            <person name="Johannesson H."/>
        </authorList>
    </citation>
    <scope>NUCLEOTIDE SEQUENCE</scope>
    <source>
        <strain evidence="4">SMH4131-1</strain>
    </source>
</reference>
<dbReference type="AlphaFoldDB" id="A0AAE0IZD7"/>
<feature type="region of interest" description="Disordered" evidence="1">
    <location>
        <begin position="777"/>
        <end position="845"/>
    </location>
</feature>
<name>A0AAE0IZD7_9PEZI</name>
<dbReference type="PANTHER" id="PTHR18460:SF3">
    <property type="entry name" value="TELO2-INTERACTING PROTEIN 1 HOMOLOG"/>
    <property type="match status" value="1"/>
</dbReference>
<evidence type="ECO:0000256" key="1">
    <source>
        <dbReference type="SAM" id="MobiDB-lite"/>
    </source>
</evidence>
<dbReference type="InterPro" id="IPR057566">
    <property type="entry name" value="TPR_TTI1_N"/>
</dbReference>
<organism evidence="4 5">
    <name type="scientific">Cercophora scortea</name>
    <dbReference type="NCBI Taxonomy" id="314031"/>
    <lineage>
        <taxon>Eukaryota</taxon>
        <taxon>Fungi</taxon>
        <taxon>Dikarya</taxon>
        <taxon>Ascomycota</taxon>
        <taxon>Pezizomycotina</taxon>
        <taxon>Sordariomycetes</taxon>
        <taxon>Sordariomycetidae</taxon>
        <taxon>Sordariales</taxon>
        <taxon>Lasiosphaeriaceae</taxon>
        <taxon>Cercophora</taxon>
    </lineage>
</organism>
<proteinExistence type="predicted"/>
<keyword evidence="5" id="KW-1185">Reference proteome</keyword>
<dbReference type="Pfam" id="PF24173">
    <property type="entry name" value="TPR_TTI1_N"/>
    <property type="match status" value="1"/>
</dbReference>
<dbReference type="InterPro" id="IPR011989">
    <property type="entry name" value="ARM-like"/>
</dbReference>
<dbReference type="PANTHER" id="PTHR18460">
    <property type="entry name" value="TEL2 INTERACTING PROTEIN 1 TTI1 FAMILY MEMBER"/>
    <property type="match status" value="1"/>
</dbReference>
<dbReference type="InterPro" id="IPR016024">
    <property type="entry name" value="ARM-type_fold"/>
</dbReference>